<feature type="non-terminal residue" evidence="1">
    <location>
        <position position="1"/>
    </location>
</feature>
<dbReference type="Proteomes" id="UP001476798">
    <property type="component" value="Unassembled WGS sequence"/>
</dbReference>
<proteinExistence type="predicted"/>
<protein>
    <submittedName>
        <fullName evidence="1">Uncharacterized protein</fullName>
    </submittedName>
</protein>
<gene>
    <name evidence="1" type="ORF">GOODEAATRI_025747</name>
</gene>
<reference evidence="1 2" key="1">
    <citation type="submission" date="2021-06" db="EMBL/GenBank/DDBJ databases">
        <authorList>
            <person name="Palmer J.M."/>
        </authorList>
    </citation>
    <scope>NUCLEOTIDE SEQUENCE [LARGE SCALE GENOMIC DNA]</scope>
    <source>
        <strain evidence="1 2">GA_2019</strain>
        <tissue evidence="1">Muscle</tissue>
    </source>
</reference>
<name>A0ABV0MV34_9TELE</name>
<organism evidence="1 2">
    <name type="scientific">Goodea atripinnis</name>
    <dbReference type="NCBI Taxonomy" id="208336"/>
    <lineage>
        <taxon>Eukaryota</taxon>
        <taxon>Metazoa</taxon>
        <taxon>Chordata</taxon>
        <taxon>Craniata</taxon>
        <taxon>Vertebrata</taxon>
        <taxon>Euteleostomi</taxon>
        <taxon>Actinopterygii</taxon>
        <taxon>Neopterygii</taxon>
        <taxon>Teleostei</taxon>
        <taxon>Neoteleostei</taxon>
        <taxon>Acanthomorphata</taxon>
        <taxon>Ovalentaria</taxon>
        <taxon>Atherinomorphae</taxon>
        <taxon>Cyprinodontiformes</taxon>
        <taxon>Goodeidae</taxon>
        <taxon>Goodea</taxon>
    </lineage>
</organism>
<sequence>GFSSLFGSDFGSQAYAAMHTETCRSGPGIKPNITLLSVAACVLKGDTAAAAACLTIPISNNCNASSVLRCHIYDNQSIIHLLGLPLPCVDPTAMLPAHIWLRGAPLSPGWDLPPVMGHLGGQMKPRLDEGFVYYGYGALWRH</sequence>
<accession>A0ABV0MV34</accession>
<evidence type="ECO:0000313" key="1">
    <source>
        <dbReference type="EMBL" id="MEQ2162995.1"/>
    </source>
</evidence>
<evidence type="ECO:0000313" key="2">
    <source>
        <dbReference type="Proteomes" id="UP001476798"/>
    </source>
</evidence>
<keyword evidence="2" id="KW-1185">Reference proteome</keyword>
<comment type="caution">
    <text evidence="1">The sequence shown here is derived from an EMBL/GenBank/DDBJ whole genome shotgun (WGS) entry which is preliminary data.</text>
</comment>
<dbReference type="EMBL" id="JAHRIO010013071">
    <property type="protein sequence ID" value="MEQ2162995.1"/>
    <property type="molecule type" value="Genomic_DNA"/>
</dbReference>